<protein>
    <recommendedName>
        <fullName evidence="2">non-specific serine/threonine protein kinase</fullName>
        <ecNumber evidence="2">2.7.11.1</ecNumber>
    </recommendedName>
</protein>
<feature type="chain" id="PRO_5001639599" description="non-specific serine/threonine protein kinase" evidence="17">
    <location>
        <begin position="29"/>
        <end position="630"/>
    </location>
</feature>
<dbReference type="OrthoDB" id="544400at2759"/>
<dbReference type="PROSITE" id="PS00107">
    <property type="entry name" value="PROTEIN_KINASE_ATP"/>
    <property type="match status" value="1"/>
</dbReference>
<comment type="catalytic activity">
    <reaction evidence="14">
        <text>L-seryl-[protein] + ATP = O-phospho-L-seryl-[protein] + ADP + H(+)</text>
        <dbReference type="Rhea" id="RHEA:17989"/>
        <dbReference type="Rhea" id="RHEA-COMP:9863"/>
        <dbReference type="Rhea" id="RHEA-COMP:11604"/>
        <dbReference type="ChEBI" id="CHEBI:15378"/>
        <dbReference type="ChEBI" id="CHEBI:29999"/>
        <dbReference type="ChEBI" id="CHEBI:30616"/>
        <dbReference type="ChEBI" id="CHEBI:83421"/>
        <dbReference type="ChEBI" id="CHEBI:456216"/>
        <dbReference type="EC" id="2.7.11.1"/>
    </reaction>
</comment>
<evidence type="ECO:0000256" key="1">
    <source>
        <dbReference type="ARBA" id="ARBA00004479"/>
    </source>
</evidence>
<accession>A0A067KJ04</accession>
<evidence type="ECO:0000256" key="6">
    <source>
        <dbReference type="ARBA" id="ARBA00022729"/>
    </source>
</evidence>
<keyword evidence="9 15" id="KW-0067">ATP-binding</keyword>
<evidence type="ECO:0000256" key="7">
    <source>
        <dbReference type="ARBA" id="ARBA00022741"/>
    </source>
</evidence>
<feature type="domain" description="Protein kinase" evidence="18">
    <location>
        <begin position="315"/>
        <end position="591"/>
    </location>
</feature>
<dbReference type="GO" id="GO:0016020">
    <property type="term" value="C:membrane"/>
    <property type="evidence" value="ECO:0007669"/>
    <property type="project" value="UniProtKB-SubCell"/>
</dbReference>
<evidence type="ECO:0000256" key="5">
    <source>
        <dbReference type="ARBA" id="ARBA00022692"/>
    </source>
</evidence>
<dbReference type="InterPro" id="IPR017441">
    <property type="entry name" value="Protein_kinase_ATP_BS"/>
</dbReference>
<dbReference type="InterPro" id="IPR045874">
    <property type="entry name" value="LRK10/LRL21-25-like"/>
</dbReference>
<keyword evidence="3" id="KW-0723">Serine/threonine-protein kinase</keyword>
<dbReference type="SUPFAM" id="SSF56112">
    <property type="entry name" value="Protein kinase-like (PK-like)"/>
    <property type="match status" value="1"/>
</dbReference>
<keyword evidence="5 16" id="KW-0812">Transmembrane</keyword>
<dbReference type="PROSITE" id="PS50011">
    <property type="entry name" value="PROTEIN_KINASE_DOM"/>
    <property type="match status" value="1"/>
</dbReference>
<proteinExistence type="predicted"/>
<evidence type="ECO:0000256" key="13">
    <source>
        <dbReference type="ARBA" id="ARBA00047899"/>
    </source>
</evidence>
<dbReference type="AlphaFoldDB" id="A0A067KJ04"/>
<dbReference type="Gene3D" id="1.10.510.10">
    <property type="entry name" value="Transferase(Phosphotransferase) domain 1"/>
    <property type="match status" value="1"/>
</dbReference>
<dbReference type="Pfam" id="PF00069">
    <property type="entry name" value="Pkinase"/>
    <property type="match status" value="1"/>
</dbReference>
<evidence type="ECO:0000256" key="12">
    <source>
        <dbReference type="ARBA" id="ARBA00023180"/>
    </source>
</evidence>
<dbReference type="KEGG" id="jcu:105636916"/>
<dbReference type="InterPro" id="IPR025287">
    <property type="entry name" value="WAK_GUB"/>
</dbReference>
<reference evidence="19 20" key="1">
    <citation type="journal article" date="2014" name="PLoS ONE">
        <title>Global Analysis of Gene Expression Profiles in Physic Nut (Jatropha curcas L.) Seedlings Exposed to Salt Stress.</title>
        <authorList>
            <person name="Zhang L."/>
            <person name="Zhang C."/>
            <person name="Wu P."/>
            <person name="Chen Y."/>
            <person name="Li M."/>
            <person name="Jiang H."/>
            <person name="Wu G."/>
        </authorList>
    </citation>
    <scope>NUCLEOTIDE SEQUENCE [LARGE SCALE GENOMIC DNA]</scope>
    <source>
        <strain evidence="20">cv. GZQX0401</strain>
        <tissue evidence="19">Young leaves</tissue>
    </source>
</reference>
<keyword evidence="12" id="KW-0325">Glycoprotein</keyword>
<dbReference type="Pfam" id="PF14380">
    <property type="entry name" value="WAK_assoc"/>
    <property type="match status" value="1"/>
</dbReference>
<evidence type="ECO:0000256" key="15">
    <source>
        <dbReference type="PROSITE-ProRule" id="PRU10141"/>
    </source>
</evidence>
<evidence type="ECO:0000256" key="10">
    <source>
        <dbReference type="ARBA" id="ARBA00022989"/>
    </source>
</evidence>
<feature type="transmembrane region" description="Helical" evidence="16">
    <location>
        <begin position="245"/>
        <end position="278"/>
    </location>
</feature>
<dbReference type="GO" id="GO:0005524">
    <property type="term" value="F:ATP binding"/>
    <property type="evidence" value="ECO:0007669"/>
    <property type="project" value="UniProtKB-UniRule"/>
</dbReference>
<dbReference type="FunFam" id="3.30.200.20:FF:000178">
    <property type="entry name" value="serine/threonine-protein kinase PBS1-like"/>
    <property type="match status" value="1"/>
</dbReference>
<dbReference type="Proteomes" id="UP000027138">
    <property type="component" value="Unassembled WGS sequence"/>
</dbReference>
<evidence type="ECO:0000256" key="11">
    <source>
        <dbReference type="ARBA" id="ARBA00023136"/>
    </source>
</evidence>
<keyword evidence="11 16" id="KW-0472">Membrane</keyword>
<evidence type="ECO:0000256" key="17">
    <source>
        <dbReference type="SAM" id="SignalP"/>
    </source>
</evidence>
<dbReference type="InterPro" id="IPR032872">
    <property type="entry name" value="WAK_assoc_C"/>
</dbReference>
<name>A0A067KJ04_JATCU</name>
<dbReference type="FunFam" id="1.10.510.10:FF:000590">
    <property type="entry name" value="PR5-like receptor kinase"/>
    <property type="match status" value="1"/>
</dbReference>
<evidence type="ECO:0000256" key="16">
    <source>
        <dbReference type="SAM" id="Phobius"/>
    </source>
</evidence>
<evidence type="ECO:0000256" key="2">
    <source>
        <dbReference type="ARBA" id="ARBA00012513"/>
    </source>
</evidence>
<evidence type="ECO:0000256" key="3">
    <source>
        <dbReference type="ARBA" id="ARBA00022527"/>
    </source>
</evidence>
<dbReference type="Pfam" id="PF13947">
    <property type="entry name" value="GUB_WAK_bind"/>
    <property type="match status" value="1"/>
</dbReference>
<keyword evidence="10 16" id="KW-1133">Transmembrane helix</keyword>
<dbReference type="GO" id="GO:0030247">
    <property type="term" value="F:polysaccharide binding"/>
    <property type="evidence" value="ECO:0007669"/>
    <property type="project" value="InterPro"/>
</dbReference>
<sequence>MKTQESSAISHLLLFSLLIFLFKCKVESRNLQEKCSSSCGYLKNISYPFRLTTDPTFCGDSDYEISCEDNKPILEFHLGKYLVYQISYDRLRIRLVDINLANGSCSLPYMSISVDEVRGDRRYRGLVSSTFTSFVNCSSEINDQGYREVPCSSRNGSNVYVSYDKYIISDLQGSCSFISRVPTIYQNVLYPSYESILKLMALGFDLEWSVECRDCIVSGGSCSLSSLGTSNIYECHFSDFNVPILVGFIVGVIWDILLAINLIARFILAPIVIVAFLIHKYRTKKTEDDKEKFLPNQQSLVPKRYSYSDVVAITSNFKDKLGQGCFGTVYKGQIRNGLVAVKILGSSKFSDEDFINEVSTIGKIHHVNVVRLVGFCSEGSHRILLFEYMANKSLDKYIFSREMELLPLSWERLLEIALGTARGIEHLHIGCDVCILHFDIKPHNVLLDQNFIPKVSDFGLAKFYPKEYDFVSVSTTRGTIGYIAPELISKNVRAVSCKSDVYSFGMLLLEMVRGKRNIDVKGDADSSGKDYFPSWVYDHINEGGDLELENVSKVEAAIAKKLCIVGLWCIQKNASDRPLMTKVVEMLQGRVDDLQLPRNPLAYPDYIATEEAQSDSSTELLISETVEQSL</sequence>
<dbReference type="PANTHER" id="PTHR27009">
    <property type="entry name" value="RUST RESISTANCE KINASE LR10-RELATED"/>
    <property type="match status" value="1"/>
</dbReference>
<comment type="catalytic activity">
    <reaction evidence="13">
        <text>L-threonyl-[protein] + ATP = O-phospho-L-threonyl-[protein] + ADP + H(+)</text>
        <dbReference type="Rhea" id="RHEA:46608"/>
        <dbReference type="Rhea" id="RHEA-COMP:11060"/>
        <dbReference type="Rhea" id="RHEA-COMP:11605"/>
        <dbReference type="ChEBI" id="CHEBI:15378"/>
        <dbReference type="ChEBI" id="CHEBI:30013"/>
        <dbReference type="ChEBI" id="CHEBI:30616"/>
        <dbReference type="ChEBI" id="CHEBI:61977"/>
        <dbReference type="ChEBI" id="CHEBI:456216"/>
        <dbReference type="EC" id="2.7.11.1"/>
    </reaction>
</comment>
<keyword evidence="8" id="KW-0418">Kinase</keyword>
<gene>
    <name evidence="19" type="ORF">JCGZ_09296</name>
</gene>
<comment type="subcellular location">
    <subcellularLocation>
        <location evidence="1">Membrane</location>
        <topology evidence="1">Single-pass type I membrane protein</topology>
    </subcellularLocation>
</comment>
<dbReference type="InterPro" id="IPR011009">
    <property type="entry name" value="Kinase-like_dom_sf"/>
</dbReference>
<keyword evidence="20" id="KW-1185">Reference proteome</keyword>
<evidence type="ECO:0000256" key="14">
    <source>
        <dbReference type="ARBA" id="ARBA00048679"/>
    </source>
</evidence>
<keyword evidence="4" id="KW-0808">Transferase</keyword>
<keyword evidence="6 17" id="KW-0732">Signal</keyword>
<dbReference type="InterPro" id="IPR008271">
    <property type="entry name" value="Ser/Thr_kinase_AS"/>
</dbReference>
<dbReference type="InterPro" id="IPR000719">
    <property type="entry name" value="Prot_kinase_dom"/>
</dbReference>
<feature type="binding site" evidence="15">
    <location>
        <position position="342"/>
    </location>
    <ligand>
        <name>ATP</name>
        <dbReference type="ChEBI" id="CHEBI:30616"/>
    </ligand>
</feature>
<dbReference type="PROSITE" id="PS00108">
    <property type="entry name" value="PROTEIN_KINASE_ST"/>
    <property type="match status" value="1"/>
</dbReference>
<evidence type="ECO:0000256" key="4">
    <source>
        <dbReference type="ARBA" id="ARBA00022679"/>
    </source>
</evidence>
<evidence type="ECO:0000256" key="8">
    <source>
        <dbReference type="ARBA" id="ARBA00022777"/>
    </source>
</evidence>
<dbReference type="GO" id="GO:0004674">
    <property type="term" value="F:protein serine/threonine kinase activity"/>
    <property type="evidence" value="ECO:0007669"/>
    <property type="project" value="UniProtKB-KW"/>
</dbReference>
<evidence type="ECO:0000313" key="19">
    <source>
        <dbReference type="EMBL" id="KDP35008.1"/>
    </source>
</evidence>
<keyword evidence="7 15" id="KW-0547">Nucleotide-binding</keyword>
<organism evidence="19 20">
    <name type="scientific">Jatropha curcas</name>
    <name type="common">Barbados nut</name>
    <dbReference type="NCBI Taxonomy" id="180498"/>
    <lineage>
        <taxon>Eukaryota</taxon>
        <taxon>Viridiplantae</taxon>
        <taxon>Streptophyta</taxon>
        <taxon>Embryophyta</taxon>
        <taxon>Tracheophyta</taxon>
        <taxon>Spermatophyta</taxon>
        <taxon>Magnoliopsida</taxon>
        <taxon>eudicotyledons</taxon>
        <taxon>Gunneridae</taxon>
        <taxon>Pentapetalae</taxon>
        <taxon>rosids</taxon>
        <taxon>fabids</taxon>
        <taxon>Malpighiales</taxon>
        <taxon>Euphorbiaceae</taxon>
        <taxon>Crotonoideae</taxon>
        <taxon>Jatropheae</taxon>
        <taxon>Jatropha</taxon>
    </lineage>
</organism>
<dbReference type="Gene3D" id="3.30.200.20">
    <property type="entry name" value="Phosphorylase Kinase, domain 1"/>
    <property type="match status" value="1"/>
</dbReference>
<evidence type="ECO:0000259" key="18">
    <source>
        <dbReference type="PROSITE" id="PS50011"/>
    </source>
</evidence>
<dbReference type="SMART" id="SM00220">
    <property type="entry name" value="S_TKc"/>
    <property type="match status" value="1"/>
</dbReference>
<evidence type="ECO:0000256" key="9">
    <source>
        <dbReference type="ARBA" id="ARBA00022840"/>
    </source>
</evidence>
<dbReference type="EC" id="2.7.11.1" evidence="2"/>
<dbReference type="EMBL" id="KK914502">
    <property type="protein sequence ID" value="KDP35008.1"/>
    <property type="molecule type" value="Genomic_DNA"/>
</dbReference>
<evidence type="ECO:0000313" key="20">
    <source>
        <dbReference type="Proteomes" id="UP000027138"/>
    </source>
</evidence>
<feature type="signal peptide" evidence="17">
    <location>
        <begin position="1"/>
        <end position="28"/>
    </location>
</feature>